<sequence length="432" mass="47599">MPELNIKTSLIKVLGPLSDAAVRRFVLRKLTADDKREQSSHVVLAPSSRGNLGDEAMLTSTITTLRAMSSLPVTVLCHRTDDDWSHIDPSITQVSIEGFFSPALWAHASDQLVSTLKRARTFSVLGADIMDGAYSSSRTFRRLLMLEVALKLGVDATILGFSYSDKANPDSMAYLSRLGPNVTKYARDPLSFERLRRICSDRLELVADTAFLLRPSDSLSEQMAVLTGKIAELRTQGKKIIAFNANPLGAAMSAGAKRGNESVSGLDSLVQRNVESILRSDPAIHLIAISHDPREPHSDARVLEDVAASLPADISARFVLATRGISARDVKLLCSMTDLVVTGRMHMGIAALGTATPCYFLDFQGKVRGLLRHFEIEEMCCDWATYSSPELYSEQVTRFLKESPHYKEKLAARLPSIKQLAAKNFERFKDQV</sequence>
<evidence type="ECO:0000313" key="2">
    <source>
        <dbReference type="EMBL" id="KRG73544.1"/>
    </source>
</evidence>
<organism evidence="2 3">
    <name type="scientific">Stenotrophomonas chelatiphaga</name>
    <dbReference type="NCBI Taxonomy" id="517011"/>
    <lineage>
        <taxon>Bacteria</taxon>
        <taxon>Pseudomonadati</taxon>
        <taxon>Pseudomonadota</taxon>
        <taxon>Gammaproteobacteria</taxon>
        <taxon>Lysobacterales</taxon>
        <taxon>Lysobacteraceae</taxon>
        <taxon>Stenotrophomonas</taxon>
    </lineage>
</organism>
<feature type="domain" description="Polysaccharide pyruvyl transferase" evidence="1">
    <location>
        <begin position="51"/>
        <end position="362"/>
    </location>
</feature>
<evidence type="ECO:0000313" key="3">
    <source>
        <dbReference type="Proteomes" id="UP000051386"/>
    </source>
</evidence>
<dbReference type="PANTHER" id="PTHR36836">
    <property type="entry name" value="COLANIC ACID BIOSYNTHESIS PROTEIN WCAK"/>
    <property type="match status" value="1"/>
</dbReference>
<dbReference type="EMBL" id="LDJK01000043">
    <property type="protein sequence ID" value="KRG73544.1"/>
    <property type="molecule type" value="Genomic_DNA"/>
</dbReference>
<dbReference type="Pfam" id="PF04230">
    <property type="entry name" value="PS_pyruv_trans"/>
    <property type="match status" value="1"/>
</dbReference>
<comment type="caution">
    <text evidence="2">The sequence shown here is derived from an EMBL/GenBank/DDBJ whole genome shotgun (WGS) entry which is preliminary data.</text>
</comment>
<dbReference type="PANTHER" id="PTHR36836:SF1">
    <property type="entry name" value="COLANIC ACID BIOSYNTHESIS PROTEIN WCAK"/>
    <property type="match status" value="1"/>
</dbReference>
<dbReference type="InterPro" id="IPR007345">
    <property type="entry name" value="Polysacch_pyruvyl_Trfase"/>
</dbReference>
<gene>
    <name evidence="2" type="ORF">ABB28_10240</name>
</gene>
<dbReference type="PATRIC" id="fig|517011.3.peg.1758"/>
<proteinExistence type="predicted"/>
<dbReference type="AlphaFoldDB" id="A0A0R0D8J7"/>
<protein>
    <recommendedName>
        <fullName evidence="1">Polysaccharide pyruvyl transferase domain-containing protein</fullName>
    </recommendedName>
</protein>
<keyword evidence="3" id="KW-1185">Reference proteome</keyword>
<dbReference type="Proteomes" id="UP000051386">
    <property type="component" value="Unassembled WGS sequence"/>
</dbReference>
<evidence type="ECO:0000259" key="1">
    <source>
        <dbReference type="Pfam" id="PF04230"/>
    </source>
</evidence>
<reference evidence="2 3" key="1">
    <citation type="submission" date="2015-05" db="EMBL/GenBank/DDBJ databases">
        <title>Genome sequencing and analysis of members of genus Stenotrophomonas.</title>
        <authorList>
            <person name="Patil P.P."/>
            <person name="Midha S."/>
            <person name="Patil P.B."/>
        </authorList>
    </citation>
    <scope>NUCLEOTIDE SEQUENCE [LARGE SCALE GENOMIC DNA]</scope>
    <source>
        <strain evidence="2 3">DSM 21508</strain>
    </source>
</reference>
<accession>A0A0R0D8J7</accession>
<name>A0A0R0D8J7_9GAMM</name>